<protein>
    <submittedName>
        <fullName evidence="2">Uncharacterized protein</fullName>
    </submittedName>
</protein>
<accession>A0A7I9Y1L1</accession>
<dbReference type="EMBL" id="BLKW01000004">
    <property type="protein sequence ID" value="GFG75857.1"/>
    <property type="molecule type" value="Genomic_DNA"/>
</dbReference>
<keyword evidence="1" id="KW-0472">Membrane</keyword>
<proteinExistence type="predicted"/>
<gene>
    <name evidence="2" type="ORF">MBOT_32220</name>
</gene>
<sequence length="50" mass="5312">MGFGKSVDRRRVGAPWSAKIRRWSPVVLTVGAAGSFVVFVVVVPAKTGVL</sequence>
<dbReference type="AlphaFoldDB" id="A0A7I9Y1L1"/>
<comment type="caution">
    <text evidence="2">The sequence shown here is derived from an EMBL/GenBank/DDBJ whole genome shotgun (WGS) entry which is preliminary data.</text>
</comment>
<feature type="transmembrane region" description="Helical" evidence="1">
    <location>
        <begin position="26"/>
        <end position="45"/>
    </location>
</feature>
<reference evidence="2 3" key="1">
    <citation type="journal article" date="2019" name="Emerg. Microbes Infect.">
        <title>Comprehensive subspecies identification of 175 nontuberculous mycobacteria species based on 7547 genomic profiles.</title>
        <authorList>
            <person name="Matsumoto Y."/>
            <person name="Kinjo T."/>
            <person name="Motooka D."/>
            <person name="Nabeya D."/>
            <person name="Jung N."/>
            <person name="Uechi K."/>
            <person name="Horii T."/>
            <person name="Iida T."/>
            <person name="Fujita J."/>
            <person name="Nakamura S."/>
        </authorList>
    </citation>
    <scope>NUCLEOTIDE SEQUENCE [LARGE SCALE GENOMIC DNA]</scope>
    <source>
        <strain evidence="2 3">JCM 17322</strain>
    </source>
</reference>
<evidence type="ECO:0000313" key="2">
    <source>
        <dbReference type="EMBL" id="GFG75857.1"/>
    </source>
</evidence>
<keyword evidence="3" id="KW-1185">Reference proteome</keyword>
<keyword evidence="1" id="KW-1133">Transmembrane helix</keyword>
<dbReference type="Proteomes" id="UP000465361">
    <property type="component" value="Unassembled WGS sequence"/>
</dbReference>
<organism evidence="2 3">
    <name type="scientific">Mycobacterium botniense</name>
    <dbReference type="NCBI Taxonomy" id="84962"/>
    <lineage>
        <taxon>Bacteria</taxon>
        <taxon>Bacillati</taxon>
        <taxon>Actinomycetota</taxon>
        <taxon>Actinomycetes</taxon>
        <taxon>Mycobacteriales</taxon>
        <taxon>Mycobacteriaceae</taxon>
        <taxon>Mycobacterium</taxon>
    </lineage>
</organism>
<name>A0A7I9Y1L1_9MYCO</name>
<evidence type="ECO:0000256" key="1">
    <source>
        <dbReference type="SAM" id="Phobius"/>
    </source>
</evidence>
<keyword evidence="1" id="KW-0812">Transmembrane</keyword>
<evidence type="ECO:0000313" key="3">
    <source>
        <dbReference type="Proteomes" id="UP000465361"/>
    </source>
</evidence>